<keyword evidence="1" id="KW-0472">Membrane</keyword>
<reference evidence="3 4" key="1">
    <citation type="submission" date="2024-09" db="EMBL/GenBank/DDBJ databases">
        <authorList>
            <person name="Sun Q."/>
            <person name="Mori K."/>
        </authorList>
    </citation>
    <scope>NUCLEOTIDE SEQUENCE [LARGE SCALE GENOMIC DNA]</scope>
    <source>
        <strain evidence="3 4">KCTC 23076</strain>
    </source>
</reference>
<feature type="chain" id="PRO_5047420206" evidence="2">
    <location>
        <begin position="23"/>
        <end position="82"/>
    </location>
</feature>
<sequence>MTPKRTAILGVALLLLAVLAMAGGQLTIWAEMDAVDAAGPGGSGGSIFSAGGLTVQAGFGMFLAGVVLVAVGWARRNGVSKP</sequence>
<proteinExistence type="predicted"/>
<evidence type="ECO:0000313" key="3">
    <source>
        <dbReference type="EMBL" id="MFC0678299.1"/>
    </source>
</evidence>
<feature type="transmembrane region" description="Helical" evidence="1">
    <location>
        <begin position="53"/>
        <end position="74"/>
    </location>
</feature>
<protein>
    <submittedName>
        <fullName evidence="3">Uncharacterized protein</fullName>
    </submittedName>
</protein>
<dbReference type="EMBL" id="JBHLTG010000002">
    <property type="protein sequence ID" value="MFC0678299.1"/>
    <property type="molecule type" value="Genomic_DNA"/>
</dbReference>
<evidence type="ECO:0000256" key="2">
    <source>
        <dbReference type="SAM" id="SignalP"/>
    </source>
</evidence>
<keyword evidence="1" id="KW-0812">Transmembrane</keyword>
<accession>A0ABV6RMT6</accession>
<keyword evidence="4" id="KW-1185">Reference proteome</keyword>
<name>A0ABV6RMT6_9GAMM</name>
<dbReference type="RefSeq" id="WP_386668023.1">
    <property type="nucleotide sequence ID" value="NZ_JBHLTG010000002.1"/>
</dbReference>
<dbReference type="Proteomes" id="UP001589896">
    <property type="component" value="Unassembled WGS sequence"/>
</dbReference>
<organism evidence="3 4">
    <name type="scientific">Lysobacter korlensis</name>
    <dbReference type="NCBI Taxonomy" id="553636"/>
    <lineage>
        <taxon>Bacteria</taxon>
        <taxon>Pseudomonadati</taxon>
        <taxon>Pseudomonadota</taxon>
        <taxon>Gammaproteobacteria</taxon>
        <taxon>Lysobacterales</taxon>
        <taxon>Lysobacteraceae</taxon>
        <taxon>Lysobacter</taxon>
    </lineage>
</organism>
<keyword evidence="1" id="KW-1133">Transmembrane helix</keyword>
<gene>
    <name evidence="3" type="ORF">ACFFGH_10650</name>
</gene>
<evidence type="ECO:0000256" key="1">
    <source>
        <dbReference type="SAM" id="Phobius"/>
    </source>
</evidence>
<evidence type="ECO:0000313" key="4">
    <source>
        <dbReference type="Proteomes" id="UP001589896"/>
    </source>
</evidence>
<keyword evidence="2" id="KW-0732">Signal</keyword>
<comment type="caution">
    <text evidence="3">The sequence shown here is derived from an EMBL/GenBank/DDBJ whole genome shotgun (WGS) entry which is preliminary data.</text>
</comment>
<feature type="signal peptide" evidence="2">
    <location>
        <begin position="1"/>
        <end position="22"/>
    </location>
</feature>